<dbReference type="PROSITE" id="PS00211">
    <property type="entry name" value="ABC_TRANSPORTER_1"/>
    <property type="match status" value="1"/>
</dbReference>
<name>A0A6B1FUS7_9CHLR</name>
<dbReference type="InterPro" id="IPR003593">
    <property type="entry name" value="AAA+_ATPase"/>
</dbReference>
<dbReference type="CDD" id="cd03264">
    <property type="entry name" value="ABC_drug_resistance_like"/>
    <property type="match status" value="1"/>
</dbReference>
<proteinExistence type="inferred from homology"/>
<dbReference type="Gene3D" id="3.40.50.300">
    <property type="entry name" value="P-loop containing nucleotide triphosphate hydrolases"/>
    <property type="match status" value="1"/>
</dbReference>
<evidence type="ECO:0000256" key="3">
    <source>
        <dbReference type="ARBA" id="ARBA00022741"/>
    </source>
</evidence>
<evidence type="ECO:0000256" key="4">
    <source>
        <dbReference type="ARBA" id="ARBA00022840"/>
    </source>
</evidence>
<evidence type="ECO:0000259" key="5">
    <source>
        <dbReference type="PROSITE" id="PS50893"/>
    </source>
</evidence>
<dbReference type="SMART" id="SM00382">
    <property type="entry name" value="AAA"/>
    <property type="match status" value="1"/>
</dbReference>
<dbReference type="SUPFAM" id="SSF52540">
    <property type="entry name" value="P-loop containing nucleoside triphosphate hydrolases"/>
    <property type="match status" value="1"/>
</dbReference>
<protein>
    <submittedName>
        <fullName evidence="6">ABC transporter ATP-binding protein</fullName>
    </submittedName>
</protein>
<evidence type="ECO:0000256" key="2">
    <source>
        <dbReference type="ARBA" id="ARBA00022448"/>
    </source>
</evidence>
<dbReference type="Pfam" id="PF00005">
    <property type="entry name" value="ABC_tran"/>
    <property type="match status" value="1"/>
</dbReference>
<feature type="domain" description="ABC transporter" evidence="5">
    <location>
        <begin position="3"/>
        <end position="239"/>
    </location>
</feature>
<evidence type="ECO:0000313" key="6">
    <source>
        <dbReference type="EMBL" id="MYH61392.1"/>
    </source>
</evidence>
<dbReference type="PROSITE" id="PS50893">
    <property type="entry name" value="ABC_TRANSPORTER_2"/>
    <property type="match status" value="1"/>
</dbReference>
<reference evidence="6" key="1">
    <citation type="submission" date="2019-09" db="EMBL/GenBank/DDBJ databases">
        <title>Characterisation of the sponge microbiome using genome-centric metagenomics.</title>
        <authorList>
            <person name="Engelberts J.P."/>
            <person name="Robbins S.J."/>
            <person name="De Goeij J.M."/>
            <person name="Aranda M."/>
            <person name="Bell S.C."/>
            <person name="Webster N.S."/>
        </authorList>
    </citation>
    <scope>NUCLEOTIDE SEQUENCE</scope>
    <source>
        <strain evidence="6">SB0675_bin_29</strain>
    </source>
</reference>
<dbReference type="PANTHER" id="PTHR43335">
    <property type="entry name" value="ABC TRANSPORTER, ATP-BINDING PROTEIN"/>
    <property type="match status" value="1"/>
</dbReference>
<dbReference type="EMBL" id="VYDA01000239">
    <property type="protein sequence ID" value="MYH61392.1"/>
    <property type="molecule type" value="Genomic_DNA"/>
</dbReference>
<gene>
    <name evidence="6" type="ORF">F4148_06395</name>
</gene>
<keyword evidence="4 6" id="KW-0067">ATP-binding</keyword>
<sequence>MNITIDDLTKVYRSKFYRTHTVALDHLSLDIEMGMFGLLGPNGAGKTTLMRVLATLLQPTSGAAFVGDWKVDDRNQKWEIRAQLGYLPQEIQMYDNLSAREFLAFVAALKCVPAEERGRQIGKMLELTGLSDAAGRKIRAYSGGMKRRLGVAQALIGNPKVLIVDEPTAGLDPQERVRFRNLLVELARERLVLLSSHITEDIAQTCSRLAVLDHGQLRFHGSIQTLLQTTAGRVWEFTTVDHAVQEREDFQVVAITHTEQGTHYRVLVEEKPTADAVPASPTVEDAYLWLIRSRDA</sequence>
<accession>A0A6B1FUS7</accession>
<dbReference type="GO" id="GO:0016887">
    <property type="term" value="F:ATP hydrolysis activity"/>
    <property type="evidence" value="ECO:0007669"/>
    <property type="project" value="InterPro"/>
</dbReference>
<dbReference type="GO" id="GO:0005524">
    <property type="term" value="F:ATP binding"/>
    <property type="evidence" value="ECO:0007669"/>
    <property type="project" value="UniProtKB-KW"/>
</dbReference>
<dbReference type="AlphaFoldDB" id="A0A6B1FUS7"/>
<dbReference type="PANTHER" id="PTHR43335:SF2">
    <property type="entry name" value="ABC TRANSPORTER, ATP-BINDING PROTEIN"/>
    <property type="match status" value="1"/>
</dbReference>
<comment type="caution">
    <text evidence="6">The sequence shown here is derived from an EMBL/GenBank/DDBJ whole genome shotgun (WGS) entry which is preliminary data.</text>
</comment>
<keyword evidence="3" id="KW-0547">Nucleotide-binding</keyword>
<dbReference type="InterPro" id="IPR017871">
    <property type="entry name" value="ABC_transporter-like_CS"/>
</dbReference>
<dbReference type="InterPro" id="IPR027417">
    <property type="entry name" value="P-loop_NTPase"/>
</dbReference>
<organism evidence="6">
    <name type="scientific">Caldilineaceae bacterium SB0675_bin_29</name>
    <dbReference type="NCBI Taxonomy" id="2605266"/>
    <lineage>
        <taxon>Bacteria</taxon>
        <taxon>Bacillati</taxon>
        <taxon>Chloroflexota</taxon>
        <taxon>Caldilineae</taxon>
        <taxon>Caldilineales</taxon>
        <taxon>Caldilineaceae</taxon>
    </lineage>
</organism>
<evidence type="ECO:0000256" key="1">
    <source>
        <dbReference type="ARBA" id="ARBA00005417"/>
    </source>
</evidence>
<keyword evidence="2" id="KW-0813">Transport</keyword>
<dbReference type="InterPro" id="IPR003439">
    <property type="entry name" value="ABC_transporter-like_ATP-bd"/>
</dbReference>
<comment type="similarity">
    <text evidence="1">Belongs to the ABC transporter superfamily.</text>
</comment>